<comment type="catalytic activity">
    <reaction evidence="9">
        <text>S-methyl-5'-thioadenosine + phosphate = 5-(methylsulfanyl)-alpha-D-ribose 1-phosphate + adenine</text>
        <dbReference type="Rhea" id="RHEA:11852"/>
        <dbReference type="ChEBI" id="CHEBI:16708"/>
        <dbReference type="ChEBI" id="CHEBI:17509"/>
        <dbReference type="ChEBI" id="CHEBI:43474"/>
        <dbReference type="ChEBI" id="CHEBI:58533"/>
        <dbReference type="EC" id="2.4.2.28"/>
    </reaction>
    <physiologicalReaction direction="left-to-right" evidence="9">
        <dbReference type="Rhea" id="RHEA:11853"/>
    </physiologicalReaction>
</comment>
<reference evidence="10 11" key="1">
    <citation type="journal article" date="2016" name="Nat. Commun.">
        <title>Thousands of microbial genomes shed light on interconnected biogeochemical processes in an aquifer system.</title>
        <authorList>
            <person name="Anantharaman K."/>
            <person name="Brown C.T."/>
            <person name="Hug L.A."/>
            <person name="Sharon I."/>
            <person name="Castelle C.J."/>
            <person name="Probst A.J."/>
            <person name="Thomas B.C."/>
            <person name="Singh A."/>
            <person name="Wilkins M.J."/>
            <person name="Karaoz U."/>
            <person name="Brodie E.L."/>
            <person name="Williams K.H."/>
            <person name="Hubbard S.S."/>
            <person name="Banfield J.F."/>
        </authorList>
    </citation>
    <scope>NUCLEOTIDE SEQUENCE [LARGE SCALE GENOMIC DNA]</scope>
</reference>
<evidence type="ECO:0000256" key="7">
    <source>
        <dbReference type="ARBA" id="ARBA00047989"/>
    </source>
</evidence>
<dbReference type="GO" id="GO:0005507">
    <property type="term" value="F:copper ion binding"/>
    <property type="evidence" value="ECO:0007669"/>
    <property type="project" value="TreeGrafter"/>
</dbReference>
<dbReference type="GO" id="GO:0016787">
    <property type="term" value="F:hydrolase activity"/>
    <property type="evidence" value="ECO:0007669"/>
    <property type="project" value="UniProtKB-KW"/>
</dbReference>
<organism evidence="10 11">
    <name type="scientific">Candidatus Glassbacteria bacterium RBG_16_58_8</name>
    <dbReference type="NCBI Taxonomy" id="1817866"/>
    <lineage>
        <taxon>Bacteria</taxon>
        <taxon>Candidatus Glassiibacteriota</taxon>
    </lineage>
</organism>
<dbReference type="PANTHER" id="PTHR30616">
    <property type="entry name" value="UNCHARACTERIZED PROTEIN YFIH"/>
    <property type="match status" value="1"/>
</dbReference>
<dbReference type="AlphaFoldDB" id="A0A1F5YCT7"/>
<keyword evidence="5" id="KW-0378">Hydrolase</keyword>
<evidence type="ECO:0000313" key="10">
    <source>
        <dbReference type="EMBL" id="OGF97786.1"/>
    </source>
</evidence>
<dbReference type="InterPro" id="IPR003730">
    <property type="entry name" value="Cu_polyphenol_OxRdtase"/>
</dbReference>
<evidence type="ECO:0000256" key="6">
    <source>
        <dbReference type="ARBA" id="ARBA00022833"/>
    </source>
</evidence>
<proteinExistence type="inferred from homology"/>
<evidence type="ECO:0000256" key="4">
    <source>
        <dbReference type="ARBA" id="ARBA00022723"/>
    </source>
</evidence>
<name>A0A1F5YCT7_9BACT</name>
<sequence length="274" mass="30451">MKPQGNGDLFEAIESEDFGVSFLSFLPWRDRLIQGLTIRYLEDATRSPFDLGQNTSLPGEDIRRNRDLLSKVIAGDKPLIITMEQMHGNIVKIAGGVYGPLDTRWKSVGPSDGVITDSEDALLIATIADCVPIFLFDPARRVIGLLHAGWRGTAARIMQVGILRMGEAFGTDPTHLLIYLGPSIARSCYPVRPEVYRHFEPWVPRTPRPAEGWRVDLGGINAAQAVEMGVSERNVHRSRYCTHCSPELFYSHRASQGHPGRMAAFLALRKQISS</sequence>
<comment type="catalytic activity">
    <reaction evidence="8">
        <text>adenosine + phosphate = alpha-D-ribose 1-phosphate + adenine</text>
        <dbReference type="Rhea" id="RHEA:27642"/>
        <dbReference type="ChEBI" id="CHEBI:16335"/>
        <dbReference type="ChEBI" id="CHEBI:16708"/>
        <dbReference type="ChEBI" id="CHEBI:43474"/>
        <dbReference type="ChEBI" id="CHEBI:57720"/>
        <dbReference type="EC" id="2.4.2.1"/>
    </reaction>
    <physiologicalReaction direction="left-to-right" evidence="8">
        <dbReference type="Rhea" id="RHEA:27643"/>
    </physiologicalReaction>
</comment>
<protein>
    <recommendedName>
        <fullName evidence="12">Purine nucleoside phosphorylase</fullName>
    </recommendedName>
</protein>
<dbReference type="InterPro" id="IPR011324">
    <property type="entry name" value="Cytotoxic_necrot_fac-like_cat"/>
</dbReference>
<evidence type="ECO:0000256" key="9">
    <source>
        <dbReference type="ARBA" id="ARBA00049893"/>
    </source>
</evidence>
<dbReference type="CDD" id="cd16833">
    <property type="entry name" value="YfiH"/>
    <property type="match status" value="1"/>
</dbReference>
<evidence type="ECO:0000256" key="3">
    <source>
        <dbReference type="ARBA" id="ARBA00022679"/>
    </source>
</evidence>
<dbReference type="GO" id="GO:0017061">
    <property type="term" value="F:S-methyl-5-thioadenosine phosphorylase activity"/>
    <property type="evidence" value="ECO:0007669"/>
    <property type="project" value="UniProtKB-EC"/>
</dbReference>
<dbReference type="InterPro" id="IPR038371">
    <property type="entry name" value="Cu_polyphenol_OxRdtase_sf"/>
</dbReference>
<evidence type="ECO:0000256" key="5">
    <source>
        <dbReference type="ARBA" id="ARBA00022801"/>
    </source>
</evidence>
<dbReference type="Gene3D" id="3.60.140.10">
    <property type="entry name" value="CNF1/YfiH-like putative cysteine hydrolases"/>
    <property type="match status" value="1"/>
</dbReference>
<evidence type="ECO:0000256" key="2">
    <source>
        <dbReference type="ARBA" id="ARBA00007353"/>
    </source>
</evidence>
<dbReference type="SUPFAM" id="SSF64438">
    <property type="entry name" value="CNF1/YfiH-like putative cysteine hydrolases"/>
    <property type="match status" value="1"/>
</dbReference>
<keyword evidence="3" id="KW-0808">Transferase</keyword>
<evidence type="ECO:0008006" key="12">
    <source>
        <dbReference type="Google" id="ProtNLM"/>
    </source>
</evidence>
<comment type="catalytic activity">
    <reaction evidence="7">
        <text>adenosine + H2O + H(+) = inosine + NH4(+)</text>
        <dbReference type="Rhea" id="RHEA:24408"/>
        <dbReference type="ChEBI" id="CHEBI:15377"/>
        <dbReference type="ChEBI" id="CHEBI:15378"/>
        <dbReference type="ChEBI" id="CHEBI:16335"/>
        <dbReference type="ChEBI" id="CHEBI:17596"/>
        <dbReference type="ChEBI" id="CHEBI:28938"/>
        <dbReference type="EC" id="3.5.4.4"/>
    </reaction>
    <physiologicalReaction direction="left-to-right" evidence="7">
        <dbReference type="Rhea" id="RHEA:24409"/>
    </physiologicalReaction>
</comment>
<evidence type="ECO:0000313" key="11">
    <source>
        <dbReference type="Proteomes" id="UP000179034"/>
    </source>
</evidence>
<comment type="caution">
    <text evidence="10">The sequence shown here is derived from an EMBL/GenBank/DDBJ whole genome shotgun (WGS) entry which is preliminary data.</text>
</comment>
<dbReference type="EMBL" id="MFIW01000052">
    <property type="protein sequence ID" value="OGF97786.1"/>
    <property type="molecule type" value="Genomic_DNA"/>
</dbReference>
<dbReference type="Proteomes" id="UP000179034">
    <property type="component" value="Unassembled WGS sequence"/>
</dbReference>
<comment type="catalytic activity">
    <reaction evidence="1">
        <text>inosine + phosphate = alpha-D-ribose 1-phosphate + hypoxanthine</text>
        <dbReference type="Rhea" id="RHEA:27646"/>
        <dbReference type="ChEBI" id="CHEBI:17368"/>
        <dbReference type="ChEBI" id="CHEBI:17596"/>
        <dbReference type="ChEBI" id="CHEBI:43474"/>
        <dbReference type="ChEBI" id="CHEBI:57720"/>
        <dbReference type="EC" id="2.4.2.1"/>
    </reaction>
    <physiologicalReaction direction="left-to-right" evidence="1">
        <dbReference type="Rhea" id="RHEA:27647"/>
    </physiologicalReaction>
</comment>
<evidence type="ECO:0000256" key="1">
    <source>
        <dbReference type="ARBA" id="ARBA00000553"/>
    </source>
</evidence>
<gene>
    <name evidence="10" type="ORF">A2Z06_00520</name>
</gene>
<accession>A0A1F5YCT7</accession>
<dbReference type="PANTHER" id="PTHR30616:SF2">
    <property type="entry name" value="PURINE NUCLEOSIDE PHOSPHORYLASE LACC1"/>
    <property type="match status" value="1"/>
</dbReference>
<keyword evidence="6" id="KW-0862">Zinc</keyword>
<comment type="similarity">
    <text evidence="2">Belongs to the purine nucleoside phosphorylase YfiH/LACC1 family.</text>
</comment>
<dbReference type="Pfam" id="PF02578">
    <property type="entry name" value="Cu-oxidase_4"/>
    <property type="match status" value="1"/>
</dbReference>
<evidence type="ECO:0000256" key="8">
    <source>
        <dbReference type="ARBA" id="ARBA00048968"/>
    </source>
</evidence>
<keyword evidence="4" id="KW-0479">Metal-binding</keyword>